<protein>
    <submittedName>
        <fullName evidence="1">Uncharacterized protein</fullName>
    </submittedName>
</protein>
<reference evidence="1" key="1">
    <citation type="journal article" date="2012" name="Nat. Genet.">
        <title>Whole-genome sequence of Schistosoma haematobium.</title>
        <authorList>
            <person name="Young N.D."/>
            <person name="Jex A.R."/>
            <person name="Li B."/>
            <person name="Liu S."/>
            <person name="Yang L."/>
            <person name="Xiong Z."/>
            <person name="Li Y."/>
            <person name="Cantacessi C."/>
            <person name="Hall R.S."/>
            <person name="Xu X."/>
            <person name="Chen F."/>
            <person name="Wu X."/>
            <person name="Zerlotini A."/>
            <person name="Oliveira G."/>
            <person name="Hofmann A."/>
            <person name="Zhang G."/>
            <person name="Fang X."/>
            <person name="Kang Y."/>
            <person name="Campbell B.E."/>
            <person name="Loukas A."/>
            <person name="Ranganathan S."/>
            <person name="Rollinson D."/>
            <person name="Rinaldi G."/>
            <person name="Brindley P.J."/>
            <person name="Yang H."/>
            <person name="Wang J."/>
            <person name="Wang J."/>
            <person name="Gasser R.B."/>
        </authorList>
    </citation>
    <scope>NUCLEOTIDE SEQUENCE [LARGE SCALE GENOMIC DNA]</scope>
</reference>
<gene>
    <name evidence="1" type="ORF">MS3_05956</name>
</gene>
<name>A0A095AT47_SCHHA</name>
<dbReference type="EMBL" id="KL250905">
    <property type="protein sequence ID" value="KGB37611.1"/>
    <property type="molecule type" value="Genomic_DNA"/>
</dbReference>
<evidence type="ECO:0000313" key="1">
    <source>
        <dbReference type="EMBL" id="KGB37611.1"/>
    </source>
</evidence>
<dbReference type="AlphaFoldDB" id="A0A095AT47"/>
<organism evidence="1">
    <name type="scientific">Schistosoma haematobium</name>
    <name type="common">Blood fluke</name>
    <dbReference type="NCBI Taxonomy" id="6185"/>
    <lineage>
        <taxon>Eukaryota</taxon>
        <taxon>Metazoa</taxon>
        <taxon>Spiralia</taxon>
        <taxon>Lophotrochozoa</taxon>
        <taxon>Platyhelminthes</taxon>
        <taxon>Trematoda</taxon>
        <taxon>Digenea</taxon>
        <taxon>Strigeidida</taxon>
        <taxon>Schistosomatoidea</taxon>
        <taxon>Schistosomatidae</taxon>
        <taxon>Schistosoma</taxon>
    </lineage>
</organism>
<sequence length="63" mass="7728">MINDNEKRKYYNFKFYDTLITKRKNRRRSLIHMSLNKFLLLQTKKAEFPYGQELNESIKSDLP</sequence>
<proteinExistence type="predicted"/>
<accession>A0A095AT47</accession>